<dbReference type="EMBL" id="AHKC01009586">
    <property type="protein sequence ID" value="EKF32811.1"/>
    <property type="molecule type" value="Genomic_DNA"/>
</dbReference>
<protein>
    <submittedName>
        <fullName evidence="2">Uncharacterized protein</fullName>
    </submittedName>
</protein>
<comment type="caution">
    <text evidence="2">The sequence shown here is derived from an EMBL/GenBank/DDBJ whole genome shotgun (WGS) entry which is preliminary data.</text>
</comment>
<organism evidence="2 3">
    <name type="scientific">Trypanosoma cruzi marinkellei</name>
    <dbReference type="NCBI Taxonomy" id="85056"/>
    <lineage>
        <taxon>Eukaryota</taxon>
        <taxon>Discoba</taxon>
        <taxon>Euglenozoa</taxon>
        <taxon>Kinetoplastea</taxon>
        <taxon>Metakinetoplastina</taxon>
        <taxon>Trypanosomatida</taxon>
        <taxon>Trypanosomatidae</taxon>
        <taxon>Trypanosoma</taxon>
        <taxon>Schizotrypanum</taxon>
    </lineage>
</organism>
<feature type="compositionally biased region" description="Polar residues" evidence="1">
    <location>
        <begin position="45"/>
        <end position="63"/>
    </location>
</feature>
<dbReference type="OrthoDB" id="249414at2759"/>
<name>K2ND37_TRYCR</name>
<evidence type="ECO:0000256" key="1">
    <source>
        <dbReference type="SAM" id="MobiDB-lite"/>
    </source>
</evidence>
<sequence length="278" mass="30290">MPSAPSATLQRVHGITPLVTANLIQLPSTTSTPIAGKGMRPSPVSCETLSKTQTPSSSAAESASNIHLKNGSFTCNRMAAIGEIFTEASEMARTGVLPERRDPCTFVSKRIVSNKKNYIPDFLFSWPRFASHDDPRIMDEATSRQVGSQSIDGTPNNSFSSVIDECVAVRVPCHDDHVKQGHDICGIKSDSLPPTKALELKGTVPTREDTNPGLHGSSFNMISSTPHPSRDKCFSVSHMAFPVPVTDREKLSLITAKSTTFERRTVNIRSPRVVMREE</sequence>
<dbReference type="Proteomes" id="UP000007350">
    <property type="component" value="Unassembled WGS sequence"/>
</dbReference>
<feature type="region of interest" description="Disordered" evidence="1">
    <location>
        <begin position="30"/>
        <end position="63"/>
    </location>
</feature>
<reference evidence="2 3" key="1">
    <citation type="journal article" date="2012" name="BMC Genomics">
        <title>Comparative genomic analysis of human infective Trypanosoma cruzi lineages with the bat-restricted subspecies T. cruzi marinkellei.</title>
        <authorList>
            <person name="Franzen O."/>
            <person name="Talavera-Lopez C."/>
            <person name="Ochaya S."/>
            <person name="Butler C.E."/>
            <person name="Messenger L.A."/>
            <person name="Lewis M.D."/>
            <person name="Llewellyn M.S."/>
            <person name="Marinkelle C.J."/>
            <person name="Tyler K.M."/>
            <person name="Miles M.A."/>
            <person name="Andersson B."/>
        </authorList>
    </citation>
    <scope>NUCLEOTIDE SEQUENCE [LARGE SCALE GENOMIC DNA]</scope>
    <source>
        <strain evidence="2 3">B7</strain>
    </source>
</reference>
<accession>K2ND37</accession>
<keyword evidence="3" id="KW-1185">Reference proteome</keyword>
<evidence type="ECO:0000313" key="2">
    <source>
        <dbReference type="EMBL" id="EKF32811.1"/>
    </source>
</evidence>
<evidence type="ECO:0000313" key="3">
    <source>
        <dbReference type="Proteomes" id="UP000007350"/>
    </source>
</evidence>
<gene>
    <name evidence="2" type="ORF">MOQ_003332</name>
</gene>
<dbReference type="AlphaFoldDB" id="K2ND37"/>
<proteinExistence type="predicted"/>